<dbReference type="RefSeq" id="XP_002734155.1">
    <property type="nucleotide sequence ID" value="XM_002734109.1"/>
</dbReference>
<dbReference type="InterPro" id="IPR050259">
    <property type="entry name" value="SDR"/>
</dbReference>
<dbReference type="PRINTS" id="PR00081">
    <property type="entry name" value="GDHRDH"/>
</dbReference>
<dbReference type="PANTHER" id="PTHR42879:SF2">
    <property type="entry name" value="3-OXOACYL-[ACYL-CARRIER-PROTEIN] REDUCTASE FABG"/>
    <property type="match status" value="1"/>
</dbReference>
<dbReference type="InterPro" id="IPR002347">
    <property type="entry name" value="SDR_fam"/>
</dbReference>
<dbReference type="InterPro" id="IPR036291">
    <property type="entry name" value="NAD(P)-bd_dom_sf"/>
</dbReference>
<organism evidence="5 6">
    <name type="scientific">Saccoglossus kowalevskii</name>
    <name type="common">Acorn worm</name>
    <dbReference type="NCBI Taxonomy" id="10224"/>
    <lineage>
        <taxon>Eukaryota</taxon>
        <taxon>Metazoa</taxon>
        <taxon>Hemichordata</taxon>
        <taxon>Enteropneusta</taxon>
        <taxon>Harrimaniidae</taxon>
        <taxon>Saccoglossus</taxon>
    </lineage>
</organism>
<evidence type="ECO:0000313" key="5">
    <source>
        <dbReference type="Proteomes" id="UP000694865"/>
    </source>
</evidence>
<dbReference type="EC" id="1.1.1.100" evidence="2"/>
<dbReference type="Proteomes" id="UP000694865">
    <property type="component" value="Unplaced"/>
</dbReference>
<comment type="similarity">
    <text evidence="1 4">Belongs to the short-chain dehydrogenases/reductases (SDR) family.</text>
</comment>
<evidence type="ECO:0000256" key="1">
    <source>
        <dbReference type="ARBA" id="ARBA00006484"/>
    </source>
</evidence>
<dbReference type="GeneID" id="100369414"/>
<evidence type="ECO:0000256" key="2">
    <source>
        <dbReference type="ARBA" id="ARBA00012948"/>
    </source>
</evidence>
<accession>A0ABM0GNZ1</accession>
<evidence type="ECO:0000256" key="3">
    <source>
        <dbReference type="ARBA" id="ARBA00048508"/>
    </source>
</evidence>
<proteinExistence type="inferred from homology"/>
<dbReference type="PANTHER" id="PTHR42879">
    <property type="entry name" value="3-OXOACYL-(ACYL-CARRIER-PROTEIN) REDUCTASE"/>
    <property type="match status" value="1"/>
</dbReference>
<dbReference type="Gene3D" id="3.40.50.720">
    <property type="entry name" value="NAD(P)-binding Rossmann-like Domain"/>
    <property type="match status" value="1"/>
</dbReference>
<evidence type="ECO:0000256" key="4">
    <source>
        <dbReference type="RuleBase" id="RU000363"/>
    </source>
</evidence>
<keyword evidence="5" id="KW-1185">Reference proteome</keyword>
<dbReference type="SUPFAM" id="SSF51735">
    <property type="entry name" value="NAD(P)-binding Rossmann-fold domains"/>
    <property type="match status" value="1"/>
</dbReference>
<reference evidence="6" key="1">
    <citation type="submission" date="2025-08" db="UniProtKB">
        <authorList>
            <consortium name="RefSeq"/>
        </authorList>
    </citation>
    <scope>IDENTIFICATION</scope>
    <source>
        <tissue evidence="6">Testes</tissue>
    </source>
</reference>
<sequence length="268" mass="28886">MAVAAGVGKVALITGSTSCDGIGYAIAKSLAKNGFDIILHGRRSEVDVEPLKEQLQREFKVKCHYLTADLLQRSEIEILCHNKIAALYPNGVDVLVNNAGRNVRAPLESFPVDGWDEIIKVNLTAPFDFIRLTVGAMKKKGWGRIINISSVYSKKVRNTDVAYICSKHGLDGLTKTVANDCFGTGVTCNSICPALVRTAMITTSIQTRAELDGMSFEESEAVYLKARNPSGQYVTVEQVADVAAFLCTPAADQITGASIPLDAGSWSQ</sequence>
<protein>
    <recommendedName>
        <fullName evidence="2">3-oxoacyl-[acyl-carrier-protein] reductase</fullName>
        <ecNumber evidence="2">1.1.1.100</ecNumber>
    </recommendedName>
</protein>
<name>A0ABM0GNZ1_SACKO</name>
<evidence type="ECO:0000313" key="6">
    <source>
        <dbReference type="RefSeq" id="XP_002734155.1"/>
    </source>
</evidence>
<comment type="catalytic activity">
    <reaction evidence="3">
        <text>a (3R)-hydroxyacyl-[ACP] + NADP(+) = a 3-oxoacyl-[ACP] + NADPH + H(+)</text>
        <dbReference type="Rhea" id="RHEA:17397"/>
        <dbReference type="Rhea" id="RHEA-COMP:9916"/>
        <dbReference type="Rhea" id="RHEA-COMP:9945"/>
        <dbReference type="ChEBI" id="CHEBI:15378"/>
        <dbReference type="ChEBI" id="CHEBI:57783"/>
        <dbReference type="ChEBI" id="CHEBI:58349"/>
        <dbReference type="ChEBI" id="CHEBI:78776"/>
        <dbReference type="ChEBI" id="CHEBI:78827"/>
        <dbReference type="EC" id="1.1.1.100"/>
    </reaction>
</comment>
<dbReference type="Pfam" id="PF00106">
    <property type="entry name" value="adh_short"/>
    <property type="match status" value="1"/>
</dbReference>
<dbReference type="PRINTS" id="PR00080">
    <property type="entry name" value="SDRFAMILY"/>
</dbReference>
<gene>
    <name evidence="6" type="primary">LOC100369414</name>
</gene>